<evidence type="ECO:0000313" key="3">
    <source>
        <dbReference type="Proteomes" id="UP000790347"/>
    </source>
</evidence>
<dbReference type="AlphaFoldDB" id="A0A922I8Q2"/>
<evidence type="ECO:0000256" key="1">
    <source>
        <dbReference type="SAM" id="Phobius"/>
    </source>
</evidence>
<gene>
    <name evidence="2" type="ORF">DERF_001062</name>
</gene>
<evidence type="ECO:0000313" key="2">
    <source>
        <dbReference type="EMBL" id="KAH9527014.1"/>
    </source>
</evidence>
<proteinExistence type="predicted"/>
<comment type="caution">
    <text evidence="2">The sequence shown here is derived from an EMBL/GenBank/DDBJ whole genome shotgun (WGS) entry which is preliminary data.</text>
</comment>
<keyword evidence="1" id="KW-0812">Transmembrane</keyword>
<name>A0A922I8Q2_DERFA</name>
<dbReference type="EMBL" id="ASGP02000001">
    <property type="protein sequence ID" value="KAH9527014.1"/>
    <property type="molecule type" value="Genomic_DNA"/>
</dbReference>
<reference evidence="2" key="2">
    <citation type="journal article" date="2022" name="Res Sq">
        <title>Comparative Genomics Reveals Insights into the Divergent Evolution of Astigmatic Mites and Household Pest Adaptations.</title>
        <authorList>
            <person name="Xiong Q."/>
            <person name="Wan A.T.-Y."/>
            <person name="Liu X.-Y."/>
            <person name="Fung C.S.-H."/>
            <person name="Xiao X."/>
            <person name="Malainual N."/>
            <person name="Hou J."/>
            <person name="Wang L."/>
            <person name="Wang M."/>
            <person name="Yang K."/>
            <person name="Cui Y."/>
            <person name="Leung E."/>
            <person name="Nong W."/>
            <person name="Shin S.-K."/>
            <person name="Au S."/>
            <person name="Jeong K.Y."/>
            <person name="Chew F.T."/>
            <person name="Hui J."/>
            <person name="Leung T.F."/>
            <person name="Tungtrongchitr A."/>
            <person name="Zhong N."/>
            <person name="Liu Z."/>
            <person name="Tsui S."/>
        </authorList>
    </citation>
    <scope>NUCLEOTIDE SEQUENCE</scope>
    <source>
        <strain evidence="2">Derf</strain>
        <tissue evidence="2">Whole organism</tissue>
    </source>
</reference>
<sequence>MPNNSWRISRVIYDDHREPIWTMETPNKAATTTTTTKNLRFKTMTPADSPLINFCTLKTVEYWIGIRINQCRLNLIFIVIGLLNSVIYPFVVLILPSFKLPL</sequence>
<keyword evidence="1" id="KW-1133">Transmembrane helix</keyword>
<keyword evidence="1" id="KW-0472">Membrane</keyword>
<protein>
    <submittedName>
        <fullName evidence="2">Uncharacterized protein</fullName>
    </submittedName>
</protein>
<dbReference type="Proteomes" id="UP000790347">
    <property type="component" value="Unassembled WGS sequence"/>
</dbReference>
<reference evidence="2" key="1">
    <citation type="submission" date="2013-05" db="EMBL/GenBank/DDBJ databases">
        <authorList>
            <person name="Yim A.K.Y."/>
            <person name="Chan T.F."/>
            <person name="Ji K.M."/>
            <person name="Liu X.Y."/>
            <person name="Zhou J.W."/>
            <person name="Li R.Q."/>
            <person name="Yang K.Y."/>
            <person name="Li J."/>
            <person name="Li M."/>
            <person name="Law P.T.W."/>
            <person name="Wu Y.L."/>
            <person name="Cai Z.L."/>
            <person name="Qin H."/>
            <person name="Bao Y."/>
            <person name="Leung R.K.K."/>
            <person name="Ng P.K.S."/>
            <person name="Zou J."/>
            <person name="Zhong X.J."/>
            <person name="Ran P.X."/>
            <person name="Zhong N.S."/>
            <person name="Liu Z.G."/>
            <person name="Tsui S.K.W."/>
        </authorList>
    </citation>
    <scope>NUCLEOTIDE SEQUENCE</scope>
    <source>
        <strain evidence="2">Derf</strain>
        <tissue evidence="2">Whole organism</tissue>
    </source>
</reference>
<feature type="transmembrane region" description="Helical" evidence="1">
    <location>
        <begin position="75"/>
        <end position="98"/>
    </location>
</feature>
<accession>A0A922I8Q2</accession>
<organism evidence="2 3">
    <name type="scientific">Dermatophagoides farinae</name>
    <name type="common">American house dust mite</name>
    <dbReference type="NCBI Taxonomy" id="6954"/>
    <lineage>
        <taxon>Eukaryota</taxon>
        <taxon>Metazoa</taxon>
        <taxon>Ecdysozoa</taxon>
        <taxon>Arthropoda</taxon>
        <taxon>Chelicerata</taxon>
        <taxon>Arachnida</taxon>
        <taxon>Acari</taxon>
        <taxon>Acariformes</taxon>
        <taxon>Sarcoptiformes</taxon>
        <taxon>Astigmata</taxon>
        <taxon>Psoroptidia</taxon>
        <taxon>Analgoidea</taxon>
        <taxon>Pyroglyphidae</taxon>
        <taxon>Dermatophagoidinae</taxon>
        <taxon>Dermatophagoides</taxon>
    </lineage>
</organism>
<keyword evidence="3" id="KW-1185">Reference proteome</keyword>